<accession>A0A9E7I1Q5</accession>
<organism evidence="1 2">
    <name type="scientific">Musa troglodytarum</name>
    <name type="common">fe'i banana</name>
    <dbReference type="NCBI Taxonomy" id="320322"/>
    <lineage>
        <taxon>Eukaryota</taxon>
        <taxon>Viridiplantae</taxon>
        <taxon>Streptophyta</taxon>
        <taxon>Embryophyta</taxon>
        <taxon>Tracheophyta</taxon>
        <taxon>Spermatophyta</taxon>
        <taxon>Magnoliopsida</taxon>
        <taxon>Liliopsida</taxon>
        <taxon>Zingiberales</taxon>
        <taxon>Musaceae</taxon>
        <taxon>Musa</taxon>
    </lineage>
</organism>
<sequence>MITMSCCYLCRSPNRGEGMWFNPIPKAANEDKNEEAYGDDKETEDVEREDEFYGLLVAPHT</sequence>
<proteinExistence type="predicted"/>
<reference evidence="1" key="1">
    <citation type="submission" date="2022-05" db="EMBL/GenBank/DDBJ databases">
        <title>The Musa troglodytarum L. genome provides insights into the mechanism of non-climacteric behaviour and enrichment of carotenoids.</title>
        <authorList>
            <person name="Wang J."/>
        </authorList>
    </citation>
    <scope>NUCLEOTIDE SEQUENCE</scope>
    <source>
        <tissue evidence="1">Leaf</tissue>
    </source>
</reference>
<protein>
    <submittedName>
        <fullName evidence="1">Uncharacterized protein</fullName>
    </submittedName>
</protein>
<evidence type="ECO:0000313" key="2">
    <source>
        <dbReference type="Proteomes" id="UP001055439"/>
    </source>
</evidence>
<evidence type="ECO:0000313" key="1">
    <source>
        <dbReference type="EMBL" id="URE44070.1"/>
    </source>
</evidence>
<dbReference type="EMBL" id="CP097511">
    <property type="protein sequence ID" value="URE44070.1"/>
    <property type="molecule type" value="Genomic_DNA"/>
</dbReference>
<dbReference type="Proteomes" id="UP001055439">
    <property type="component" value="Chromosome 9"/>
</dbReference>
<name>A0A9E7I1Q5_9LILI</name>
<keyword evidence="2" id="KW-1185">Reference proteome</keyword>
<dbReference type="AlphaFoldDB" id="A0A9E7I1Q5"/>
<gene>
    <name evidence="1" type="ORF">MUK42_13948</name>
</gene>